<sequence>MTIRVLYSNKNKAFRLINVSTKENNIYYEVICIIYLLNSPIADTDDEIVSCSSPSHIFSPITTLETGTLFLSTETSLIFTSNNASFDSAIGWSTLPTISLSVLTAMSGFVSESVGKFSNGGSESRDSINSSTDTIGGKNPSSLNSSTINSCMKSVPSAGIEISFSSASCAVFFFFGGNLVNEVDPTETSTETPSSCSIST</sequence>
<dbReference type="AlphaFoldDB" id="A0A9K3HCJ5"/>
<dbReference type="EMBL" id="MNCJ02000328">
    <property type="protein sequence ID" value="KAF5774073.1"/>
    <property type="molecule type" value="Genomic_DNA"/>
</dbReference>
<reference evidence="2" key="2">
    <citation type="submission" date="2020-06" db="EMBL/GenBank/DDBJ databases">
        <title>Helianthus annuus Genome sequencing and assembly Release 2.</title>
        <authorList>
            <person name="Gouzy J."/>
            <person name="Langlade N."/>
            <person name="Munos S."/>
        </authorList>
    </citation>
    <scope>NUCLEOTIDE SEQUENCE</scope>
    <source>
        <tissue evidence="2">Leaves</tissue>
    </source>
</reference>
<evidence type="ECO:0000313" key="3">
    <source>
        <dbReference type="Proteomes" id="UP000215914"/>
    </source>
</evidence>
<organism evidence="2 3">
    <name type="scientific">Helianthus annuus</name>
    <name type="common">Common sunflower</name>
    <dbReference type="NCBI Taxonomy" id="4232"/>
    <lineage>
        <taxon>Eukaryota</taxon>
        <taxon>Viridiplantae</taxon>
        <taxon>Streptophyta</taxon>
        <taxon>Embryophyta</taxon>
        <taxon>Tracheophyta</taxon>
        <taxon>Spermatophyta</taxon>
        <taxon>Magnoliopsida</taxon>
        <taxon>eudicotyledons</taxon>
        <taxon>Gunneridae</taxon>
        <taxon>Pentapetalae</taxon>
        <taxon>asterids</taxon>
        <taxon>campanulids</taxon>
        <taxon>Asterales</taxon>
        <taxon>Asteraceae</taxon>
        <taxon>Asteroideae</taxon>
        <taxon>Heliantheae alliance</taxon>
        <taxon>Heliantheae</taxon>
        <taxon>Helianthus</taxon>
    </lineage>
</organism>
<accession>A0A9K3HCJ5</accession>
<gene>
    <name evidence="2" type="ORF">HanXRQr2_Chr13g0596071</name>
</gene>
<feature type="compositionally biased region" description="Polar residues" evidence="1">
    <location>
        <begin position="119"/>
        <end position="141"/>
    </location>
</feature>
<dbReference type="Gramene" id="mRNA:HanXRQr2_Chr13g0596071">
    <property type="protein sequence ID" value="CDS:HanXRQr2_Chr13g0596071.1"/>
    <property type="gene ID" value="HanXRQr2_Chr13g0596071"/>
</dbReference>
<feature type="region of interest" description="Disordered" evidence="1">
    <location>
        <begin position="116"/>
        <end position="141"/>
    </location>
</feature>
<name>A0A9K3HCJ5_HELAN</name>
<evidence type="ECO:0000256" key="1">
    <source>
        <dbReference type="SAM" id="MobiDB-lite"/>
    </source>
</evidence>
<evidence type="ECO:0000313" key="2">
    <source>
        <dbReference type="EMBL" id="KAF5774073.1"/>
    </source>
</evidence>
<keyword evidence="3" id="KW-1185">Reference proteome</keyword>
<proteinExistence type="predicted"/>
<reference evidence="2" key="1">
    <citation type="journal article" date="2017" name="Nature">
        <title>The sunflower genome provides insights into oil metabolism, flowering and Asterid evolution.</title>
        <authorList>
            <person name="Badouin H."/>
            <person name="Gouzy J."/>
            <person name="Grassa C.J."/>
            <person name="Murat F."/>
            <person name="Staton S.E."/>
            <person name="Cottret L."/>
            <person name="Lelandais-Briere C."/>
            <person name="Owens G.L."/>
            <person name="Carrere S."/>
            <person name="Mayjonade B."/>
            <person name="Legrand L."/>
            <person name="Gill N."/>
            <person name="Kane N.C."/>
            <person name="Bowers J.E."/>
            <person name="Hubner S."/>
            <person name="Bellec A."/>
            <person name="Berard A."/>
            <person name="Berges H."/>
            <person name="Blanchet N."/>
            <person name="Boniface M.C."/>
            <person name="Brunel D."/>
            <person name="Catrice O."/>
            <person name="Chaidir N."/>
            <person name="Claudel C."/>
            <person name="Donnadieu C."/>
            <person name="Faraut T."/>
            <person name="Fievet G."/>
            <person name="Helmstetter N."/>
            <person name="King M."/>
            <person name="Knapp S.J."/>
            <person name="Lai Z."/>
            <person name="Le Paslier M.C."/>
            <person name="Lippi Y."/>
            <person name="Lorenzon L."/>
            <person name="Mandel J.R."/>
            <person name="Marage G."/>
            <person name="Marchand G."/>
            <person name="Marquand E."/>
            <person name="Bret-Mestries E."/>
            <person name="Morien E."/>
            <person name="Nambeesan S."/>
            <person name="Nguyen T."/>
            <person name="Pegot-Espagnet P."/>
            <person name="Pouilly N."/>
            <person name="Raftis F."/>
            <person name="Sallet E."/>
            <person name="Schiex T."/>
            <person name="Thomas J."/>
            <person name="Vandecasteele C."/>
            <person name="Vares D."/>
            <person name="Vear F."/>
            <person name="Vautrin S."/>
            <person name="Crespi M."/>
            <person name="Mangin B."/>
            <person name="Burke J.M."/>
            <person name="Salse J."/>
            <person name="Munos S."/>
            <person name="Vincourt P."/>
            <person name="Rieseberg L.H."/>
            <person name="Langlade N.B."/>
        </authorList>
    </citation>
    <scope>NUCLEOTIDE SEQUENCE</scope>
    <source>
        <tissue evidence="2">Leaves</tissue>
    </source>
</reference>
<dbReference type="Proteomes" id="UP000215914">
    <property type="component" value="Unassembled WGS sequence"/>
</dbReference>
<protein>
    <submittedName>
        <fullName evidence="2">Uncharacterized protein</fullName>
    </submittedName>
</protein>
<comment type="caution">
    <text evidence="2">The sequence shown here is derived from an EMBL/GenBank/DDBJ whole genome shotgun (WGS) entry which is preliminary data.</text>
</comment>